<protein>
    <submittedName>
        <fullName evidence="5">CBS domain-containing protein</fullName>
    </submittedName>
</protein>
<evidence type="ECO:0000256" key="3">
    <source>
        <dbReference type="SAM" id="MobiDB-lite"/>
    </source>
</evidence>
<gene>
    <name evidence="5" type="ORF">NCCP691_16430</name>
</gene>
<sequence>MSTKISEIMTGDVTVIGPDDNLQRAAQMMRDWNVGALPVCDGRKLRGMITDRDITIRASAEGRDPQQCRVDEVMSGDVRWCFDDQTVDEVLLEMGDAQVRRLPVVNRNLELTGMVSLGDAATRTGASVEGALEEISEPGVPNKPTADEARHRGAAPDQGNGRF</sequence>
<evidence type="ECO:0000313" key="6">
    <source>
        <dbReference type="Proteomes" id="UP000887222"/>
    </source>
</evidence>
<dbReference type="Proteomes" id="UP000887222">
    <property type="component" value="Unassembled WGS sequence"/>
</dbReference>
<proteinExistence type="predicted"/>
<keyword evidence="1 2" id="KW-0129">CBS domain</keyword>
<dbReference type="InterPro" id="IPR000644">
    <property type="entry name" value="CBS_dom"/>
</dbReference>
<evidence type="ECO:0000256" key="1">
    <source>
        <dbReference type="ARBA" id="ARBA00023122"/>
    </source>
</evidence>
<evidence type="ECO:0000259" key="4">
    <source>
        <dbReference type="PROSITE" id="PS51371"/>
    </source>
</evidence>
<feature type="domain" description="CBS" evidence="4">
    <location>
        <begin position="74"/>
        <end position="134"/>
    </location>
</feature>
<dbReference type="RefSeq" id="WP_238482362.1">
    <property type="nucleotide sequence ID" value="NZ_BPMK01000006.1"/>
</dbReference>
<dbReference type="InterPro" id="IPR046342">
    <property type="entry name" value="CBS_dom_sf"/>
</dbReference>
<comment type="caution">
    <text evidence="5">The sequence shown here is derived from an EMBL/GenBank/DDBJ whole genome shotgun (WGS) entry which is preliminary data.</text>
</comment>
<feature type="region of interest" description="Disordered" evidence="3">
    <location>
        <begin position="130"/>
        <end position="163"/>
    </location>
</feature>
<dbReference type="SUPFAM" id="SSF54631">
    <property type="entry name" value="CBS-domain pair"/>
    <property type="match status" value="1"/>
</dbReference>
<dbReference type="SMART" id="SM00116">
    <property type="entry name" value="CBS"/>
    <property type="match status" value="2"/>
</dbReference>
<evidence type="ECO:0000313" key="5">
    <source>
        <dbReference type="EMBL" id="GIZ51629.1"/>
    </source>
</evidence>
<dbReference type="CDD" id="cd04622">
    <property type="entry name" value="CBS_pair_HRP1_like"/>
    <property type="match status" value="1"/>
</dbReference>
<name>A0ABQ4Q3A7_9BURK</name>
<accession>A0ABQ4Q3A7</accession>
<dbReference type="PANTHER" id="PTHR43080:SF2">
    <property type="entry name" value="CBS DOMAIN-CONTAINING PROTEIN"/>
    <property type="match status" value="1"/>
</dbReference>
<dbReference type="InterPro" id="IPR051257">
    <property type="entry name" value="Diverse_CBS-Domain"/>
</dbReference>
<keyword evidence="6" id="KW-1185">Reference proteome</keyword>
<feature type="domain" description="CBS" evidence="4">
    <location>
        <begin position="9"/>
        <end position="65"/>
    </location>
</feature>
<evidence type="ECO:0000256" key="2">
    <source>
        <dbReference type="PROSITE-ProRule" id="PRU00703"/>
    </source>
</evidence>
<dbReference type="Pfam" id="PF00571">
    <property type="entry name" value="CBS"/>
    <property type="match status" value="2"/>
</dbReference>
<dbReference type="PANTHER" id="PTHR43080">
    <property type="entry name" value="CBS DOMAIN-CONTAINING PROTEIN CBSX3, MITOCHONDRIAL"/>
    <property type="match status" value="1"/>
</dbReference>
<dbReference type="PROSITE" id="PS51371">
    <property type="entry name" value="CBS"/>
    <property type="match status" value="2"/>
</dbReference>
<dbReference type="EMBL" id="BPMK01000006">
    <property type="protein sequence ID" value="GIZ51629.1"/>
    <property type="molecule type" value="Genomic_DNA"/>
</dbReference>
<organism evidence="5 6">
    <name type="scientific">Noviherbaspirillum aridicola</name>
    <dbReference type="NCBI Taxonomy" id="2849687"/>
    <lineage>
        <taxon>Bacteria</taxon>
        <taxon>Pseudomonadati</taxon>
        <taxon>Pseudomonadota</taxon>
        <taxon>Betaproteobacteria</taxon>
        <taxon>Burkholderiales</taxon>
        <taxon>Oxalobacteraceae</taxon>
        <taxon>Noviherbaspirillum</taxon>
    </lineage>
</organism>
<reference evidence="5 6" key="1">
    <citation type="journal article" date="2022" name="Int. J. Syst. Evol. Microbiol.">
        <title>Noviherbaspirillum aridicola sp. nov., isolated from an arid soil in Pakistan.</title>
        <authorList>
            <person name="Khan I.U."/>
            <person name="Saqib M."/>
            <person name="Amin A."/>
            <person name="Hussain F."/>
            <person name="Li L."/>
            <person name="Liu Y.H."/>
            <person name="Fang B.Z."/>
            <person name="Ahmed I."/>
            <person name="Li W.J."/>
        </authorList>
    </citation>
    <scope>NUCLEOTIDE SEQUENCE [LARGE SCALE GENOMIC DNA]</scope>
    <source>
        <strain evidence="5 6">NCCP-691</strain>
    </source>
</reference>
<dbReference type="Gene3D" id="3.10.580.10">
    <property type="entry name" value="CBS-domain"/>
    <property type="match status" value="1"/>
</dbReference>